<dbReference type="InterPro" id="IPR013325">
    <property type="entry name" value="RNA_pol_sigma_r2"/>
</dbReference>
<dbReference type="InterPro" id="IPR036388">
    <property type="entry name" value="WH-like_DNA-bd_sf"/>
</dbReference>
<dbReference type="Gene3D" id="1.10.1740.10">
    <property type="match status" value="1"/>
</dbReference>
<name>A0A5C5WIH3_9PLAN</name>
<dbReference type="PANTHER" id="PTHR43133">
    <property type="entry name" value="RNA POLYMERASE ECF-TYPE SIGMA FACTO"/>
    <property type="match status" value="1"/>
</dbReference>
<dbReference type="Pfam" id="PF04542">
    <property type="entry name" value="Sigma70_r2"/>
    <property type="match status" value="1"/>
</dbReference>
<dbReference type="InterPro" id="IPR014284">
    <property type="entry name" value="RNA_pol_sigma-70_dom"/>
</dbReference>
<dbReference type="SUPFAM" id="SSF88946">
    <property type="entry name" value="Sigma2 domain of RNA polymerase sigma factors"/>
    <property type="match status" value="1"/>
</dbReference>
<dbReference type="InterPro" id="IPR013324">
    <property type="entry name" value="RNA_pol_sigma_r3/r4-like"/>
</dbReference>
<comment type="similarity">
    <text evidence="1">Belongs to the sigma-70 factor family. ECF subfamily.</text>
</comment>
<keyword evidence="3" id="KW-0731">Sigma factor</keyword>
<dbReference type="GO" id="GO:0016987">
    <property type="term" value="F:sigma factor activity"/>
    <property type="evidence" value="ECO:0007669"/>
    <property type="project" value="UniProtKB-KW"/>
</dbReference>
<dbReference type="PANTHER" id="PTHR43133:SF8">
    <property type="entry name" value="RNA POLYMERASE SIGMA FACTOR HI_1459-RELATED"/>
    <property type="match status" value="1"/>
</dbReference>
<comment type="caution">
    <text evidence="7">The sequence shown here is derived from an EMBL/GenBank/DDBJ whole genome shotgun (WGS) entry which is preliminary data.</text>
</comment>
<keyword evidence="4" id="KW-0238">DNA-binding</keyword>
<dbReference type="SUPFAM" id="SSF88659">
    <property type="entry name" value="Sigma3 and sigma4 domains of RNA polymerase sigma factors"/>
    <property type="match status" value="1"/>
</dbReference>
<feature type="domain" description="RNA polymerase sigma-70 region 2" evidence="6">
    <location>
        <begin position="25"/>
        <end position="92"/>
    </location>
</feature>
<dbReference type="GO" id="GO:0006352">
    <property type="term" value="P:DNA-templated transcription initiation"/>
    <property type="evidence" value="ECO:0007669"/>
    <property type="project" value="InterPro"/>
</dbReference>
<dbReference type="Proteomes" id="UP000317243">
    <property type="component" value="Unassembled WGS sequence"/>
</dbReference>
<evidence type="ECO:0000256" key="5">
    <source>
        <dbReference type="ARBA" id="ARBA00023163"/>
    </source>
</evidence>
<dbReference type="NCBIfam" id="TIGR02937">
    <property type="entry name" value="sigma70-ECF"/>
    <property type="match status" value="1"/>
</dbReference>
<keyword evidence="8" id="KW-1185">Reference proteome</keyword>
<sequence>MPTTRRSLLLQIRDLSNSDKWTEFVKIYRPLIADMCRRHGVQNAGIDDVVQDVMIQIMHSIGRFERDESKGRFRSWLKCVVVNKIRDRWRSGKVRRATSLQEACAAVEAQEAGDDLRVEQRSMMHRAIAQVKEASLSKTWKCFDLHCLQKMPAADVAIELGLSENAVYANCSRTLTRIRTRCQELKRRLAGEESVVFE</sequence>
<reference evidence="7 8" key="1">
    <citation type="submission" date="2019-02" db="EMBL/GenBank/DDBJ databases">
        <title>Deep-cultivation of Planctomycetes and their phenomic and genomic characterization uncovers novel biology.</title>
        <authorList>
            <person name="Wiegand S."/>
            <person name="Jogler M."/>
            <person name="Boedeker C."/>
            <person name="Pinto D."/>
            <person name="Vollmers J."/>
            <person name="Rivas-Marin E."/>
            <person name="Kohn T."/>
            <person name="Peeters S.H."/>
            <person name="Heuer A."/>
            <person name="Rast P."/>
            <person name="Oberbeckmann S."/>
            <person name="Bunk B."/>
            <person name="Jeske O."/>
            <person name="Meyerdierks A."/>
            <person name="Storesund J.E."/>
            <person name="Kallscheuer N."/>
            <person name="Luecker S."/>
            <person name="Lage O.M."/>
            <person name="Pohl T."/>
            <person name="Merkel B.J."/>
            <person name="Hornburger P."/>
            <person name="Mueller R.-W."/>
            <person name="Bruemmer F."/>
            <person name="Labrenz M."/>
            <person name="Spormann A.M."/>
            <person name="Op Den Camp H."/>
            <person name="Overmann J."/>
            <person name="Amann R."/>
            <person name="Jetten M.S.M."/>
            <person name="Mascher T."/>
            <person name="Medema M.H."/>
            <person name="Devos D.P."/>
            <person name="Kaster A.-K."/>
            <person name="Ovreas L."/>
            <person name="Rohde M."/>
            <person name="Galperin M.Y."/>
            <person name="Jogler C."/>
        </authorList>
    </citation>
    <scope>NUCLEOTIDE SEQUENCE [LARGE SCALE GENOMIC DNA]</scope>
    <source>
        <strain evidence="7 8">KOR42</strain>
    </source>
</reference>
<dbReference type="AlphaFoldDB" id="A0A5C5WIH3"/>
<dbReference type="RefSeq" id="WP_197441331.1">
    <property type="nucleotide sequence ID" value="NZ_SIHI01000018.1"/>
</dbReference>
<dbReference type="Gene3D" id="1.10.10.10">
    <property type="entry name" value="Winged helix-like DNA-binding domain superfamily/Winged helix DNA-binding domain"/>
    <property type="match status" value="1"/>
</dbReference>
<gene>
    <name evidence="7" type="primary">cnrH_2</name>
    <name evidence="7" type="ORF">KOR42_38960</name>
</gene>
<organism evidence="7 8">
    <name type="scientific">Thalassoglobus neptunius</name>
    <dbReference type="NCBI Taxonomy" id="1938619"/>
    <lineage>
        <taxon>Bacteria</taxon>
        <taxon>Pseudomonadati</taxon>
        <taxon>Planctomycetota</taxon>
        <taxon>Planctomycetia</taxon>
        <taxon>Planctomycetales</taxon>
        <taxon>Planctomycetaceae</taxon>
        <taxon>Thalassoglobus</taxon>
    </lineage>
</organism>
<evidence type="ECO:0000313" key="8">
    <source>
        <dbReference type="Proteomes" id="UP000317243"/>
    </source>
</evidence>
<dbReference type="GO" id="GO:0003677">
    <property type="term" value="F:DNA binding"/>
    <property type="evidence" value="ECO:0007669"/>
    <property type="project" value="UniProtKB-KW"/>
</dbReference>
<evidence type="ECO:0000256" key="2">
    <source>
        <dbReference type="ARBA" id="ARBA00023015"/>
    </source>
</evidence>
<dbReference type="EMBL" id="SIHI01000018">
    <property type="protein sequence ID" value="TWT49823.1"/>
    <property type="molecule type" value="Genomic_DNA"/>
</dbReference>
<keyword evidence="2" id="KW-0805">Transcription regulation</keyword>
<evidence type="ECO:0000313" key="7">
    <source>
        <dbReference type="EMBL" id="TWT49823.1"/>
    </source>
</evidence>
<dbReference type="InterPro" id="IPR007627">
    <property type="entry name" value="RNA_pol_sigma70_r2"/>
</dbReference>
<evidence type="ECO:0000259" key="6">
    <source>
        <dbReference type="Pfam" id="PF04542"/>
    </source>
</evidence>
<evidence type="ECO:0000256" key="1">
    <source>
        <dbReference type="ARBA" id="ARBA00010641"/>
    </source>
</evidence>
<evidence type="ECO:0000256" key="4">
    <source>
        <dbReference type="ARBA" id="ARBA00023125"/>
    </source>
</evidence>
<proteinExistence type="inferred from homology"/>
<evidence type="ECO:0000256" key="3">
    <source>
        <dbReference type="ARBA" id="ARBA00023082"/>
    </source>
</evidence>
<keyword evidence="5" id="KW-0804">Transcription</keyword>
<accession>A0A5C5WIH3</accession>
<dbReference type="InterPro" id="IPR039425">
    <property type="entry name" value="RNA_pol_sigma-70-like"/>
</dbReference>
<protein>
    <submittedName>
        <fullName evidence="7">RNA polymerase sigma factor CnrH</fullName>
    </submittedName>
</protein>